<dbReference type="InterPro" id="IPR029058">
    <property type="entry name" value="AB_hydrolase_fold"/>
</dbReference>
<dbReference type="Proteomes" id="UP000694720">
    <property type="component" value="Unplaced"/>
</dbReference>
<dbReference type="Ensembl" id="ENSSSCT00040055144.1">
    <property type="protein sequence ID" value="ENSSSCP00040022916.1"/>
    <property type="gene ID" value="ENSSSCG00040041230.1"/>
</dbReference>
<dbReference type="Ensembl" id="ENSSSCT00035001481.1">
    <property type="protein sequence ID" value="ENSSSCP00035000461.1"/>
    <property type="gene ID" value="ENSSSCG00035001206.1"/>
</dbReference>
<feature type="active site" evidence="3">
    <location>
        <position position="195"/>
    </location>
</feature>
<evidence type="ECO:0000313" key="5">
    <source>
        <dbReference type="Ensembl" id="ENSSSCP00070050321.1"/>
    </source>
</evidence>
<dbReference type="Proteomes" id="UP000694727">
    <property type="component" value="Unplaced"/>
</dbReference>
<dbReference type="PANTHER" id="PTHR48081">
    <property type="entry name" value="AB HYDROLASE SUPERFAMILY PROTEIN C4A8.06C"/>
    <property type="match status" value="1"/>
</dbReference>
<dbReference type="PIRSF" id="PIRSF037251">
    <property type="entry name" value="Arylacetamide_deacetylase"/>
    <property type="match status" value="1"/>
</dbReference>
<dbReference type="SUPFAM" id="SSF53474">
    <property type="entry name" value="alpha/beta-Hydrolases"/>
    <property type="match status" value="1"/>
</dbReference>
<dbReference type="Gene3D" id="3.40.50.1820">
    <property type="entry name" value="alpha/beta hydrolase"/>
    <property type="match status" value="1"/>
</dbReference>
<evidence type="ECO:0000313" key="6">
    <source>
        <dbReference type="Proteomes" id="UP000314985"/>
    </source>
</evidence>
<dbReference type="Ensembl" id="ENSSSCT00055046582.1">
    <property type="protein sequence ID" value="ENSSSCP00055037145.1"/>
    <property type="gene ID" value="ENSSSCG00055023660.1"/>
</dbReference>
<protein>
    <submittedName>
        <fullName evidence="5">Arylacetamide deacetylase like 3</fullName>
    </submittedName>
</protein>
<dbReference type="Proteomes" id="UP000694722">
    <property type="component" value="Unplaced"/>
</dbReference>
<reference evidence="5" key="2">
    <citation type="submission" date="2025-05" db="UniProtKB">
        <authorList>
            <consortium name="Ensembl"/>
        </authorList>
    </citation>
    <scope>IDENTIFICATION</scope>
</reference>
<feature type="active site" evidence="3">
    <location>
        <position position="379"/>
    </location>
</feature>
<dbReference type="InterPro" id="IPR050300">
    <property type="entry name" value="GDXG_lipolytic_enzyme"/>
</dbReference>
<dbReference type="Pfam" id="PF07859">
    <property type="entry name" value="Abhydrolase_3"/>
    <property type="match status" value="2"/>
</dbReference>
<dbReference type="Proteomes" id="UP000694728">
    <property type="component" value="Unplaced"/>
</dbReference>
<feature type="domain" description="Alpha/beta hydrolase fold-3" evidence="4">
    <location>
        <begin position="117"/>
        <end position="260"/>
    </location>
</feature>
<dbReference type="Proteomes" id="UP000694725">
    <property type="component" value="Unplaced"/>
</dbReference>
<dbReference type="AlphaFoldDB" id="A0A4X1W259"/>
<evidence type="ECO:0000256" key="2">
    <source>
        <dbReference type="ARBA" id="ARBA00022801"/>
    </source>
</evidence>
<dbReference type="Proteomes" id="UP000694571">
    <property type="component" value="Unplaced"/>
</dbReference>
<feature type="active site" evidence="3">
    <location>
        <position position="349"/>
    </location>
</feature>
<dbReference type="Proteomes" id="UP000694724">
    <property type="component" value="Unplaced"/>
</dbReference>
<gene>
    <name evidence="5" type="primary">AADACL3</name>
</gene>
<name>A0A4X1W259_PIG</name>
<dbReference type="Ensembl" id="ENSSSCT00070059116.1">
    <property type="protein sequence ID" value="ENSSSCP00070050321.1"/>
    <property type="gene ID" value="ENSSSCG00070029427.1"/>
</dbReference>
<dbReference type="Ensembl" id="ENSSSCT00045007110.1">
    <property type="protein sequence ID" value="ENSSSCP00045004873.1"/>
    <property type="gene ID" value="ENSSSCG00045004266.1"/>
</dbReference>
<dbReference type="Ensembl" id="ENSSSCT00065092799.1">
    <property type="protein sequence ID" value="ENSSSCP00065040604.1"/>
    <property type="gene ID" value="ENSSSCG00065067599.1"/>
</dbReference>
<dbReference type="GO" id="GO:0016020">
    <property type="term" value="C:membrane"/>
    <property type="evidence" value="ECO:0007669"/>
    <property type="project" value="InterPro"/>
</dbReference>
<sequence length="409" mass="45929">RMEVLFLLLVLAAAYTFSVGVGLYVVCDHFLTADIPAAIGHPVKLRVLHCIFQLLVTWGTIFEKLRICSMPQFVRFIHDLAPLKMDPDVVVKDLWFGTIPVRLYQPKASSGALRTGIVFYHGGGGILGSLRTHHGVCCHLSKESDAVVLAVGYRKVPKHRFPVAIRDCMVATTHFLKSLNKYGVDPARVLVCGDSVGGGVAVIICQNLVDSSDLPKIRAQILVYPALQAMDFQSPSYQQNKNVPLLSQNFAFYCWCHYLDISPAWKSSVFKGTHLPTEVWEKYRKWLGAENIPERFKKRGYLPMPCEPLNEAAYLETNLILDLLNSPLIAGDEVVSRLPEACIVSCEYDLLRDHSLLYKKRLEDLGVPVTWHHMEDGFHGVFTTLDMGCLYFPCSRRILNAVVHFIKGL</sequence>
<comment type="similarity">
    <text evidence="1">Belongs to the 'GDXG' lipolytic enzyme family.</text>
</comment>
<dbReference type="Proteomes" id="UP000314985">
    <property type="component" value="Chromosome 6"/>
</dbReference>
<dbReference type="Ensembl" id="ENSSSCT00050029804.1">
    <property type="protein sequence ID" value="ENSSSCP00050012387.1"/>
    <property type="gene ID" value="ENSSSCG00050022099.1"/>
</dbReference>
<dbReference type="Proteomes" id="UP000694723">
    <property type="component" value="Unplaced"/>
</dbReference>
<dbReference type="ESTHER" id="pig-f1rf57">
    <property type="family name" value="Arylacetamide_deacetylase"/>
</dbReference>
<reference evidence="5 6" key="1">
    <citation type="submission" date="2017-08" db="EMBL/GenBank/DDBJ databases">
        <title>USMARCv1.0.</title>
        <authorList>
            <person name="Hannum G.I."/>
            <person name="Koren S."/>
            <person name="Schroeder S.G."/>
            <person name="Chin S.C."/>
            <person name="Nonneman D.J."/>
            <person name="Becker S.A."/>
            <person name="Rosen B.D."/>
            <person name="Bickhart D.M."/>
            <person name="Putnam N.H."/>
            <person name="Green R.E."/>
            <person name="Tuggle C.K."/>
            <person name="Liu H."/>
            <person name="Rohrer G.A."/>
            <person name="Warr A."/>
            <person name="Hall R."/>
            <person name="Kim K."/>
            <person name="Hume D.A."/>
            <person name="Talbot R."/>
            <person name="Chow W."/>
            <person name="Howe K."/>
            <person name="Schwartz A.S."/>
            <person name="Watson M."/>
            <person name="Archibald A.L."/>
            <person name="Phillippy A.M."/>
            <person name="Smith T.P.L."/>
        </authorList>
    </citation>
    <scope>NUCLEOTIDE SEQUENCE [LARGE SCALE GENOMIC DNA]</scope>
</reference>
<dbReference type="InterPro" id="IPR013094">
    <property type="entry name" value="AB_hydrolase_3"/>
</dbReference>
<dbReference type="Ensembl" id="ENSSSCT00060084974.1">
    <property type="protein sequence ID" value="ENSSSCP00060036764.1"/>
    <property type="gene ID" value="ENSSSCG00060062296.1"/>
</dbReference>
<accession>A0A4X1W259</accession>
<evidence type="ECO:0000259" key="4">
    <source>
        <dbReference type="Pfam" id="PF07859"/>
    </source>
</evidence>
<dbReference type="PANTHER" id="PTHR48081:SF32">
    <property type="entry name" value="ALPHA_BETA HYDROLASE FOLD-3 DOMAIN-CONTAINING PROTEIN"/>
    <property type="match status" value="1"/>
</dbReference>
<dbReference type="Ensembl" id="ENSSSCT00025059525.1">
    <property type="protein sequence ID" value="ENSSSCP00025025251.1"/>
    <property type="gene ID" value="ENSSSCG00025043875.1"/>
</dbReference>
<organism evidence="5 6">
    <name type="scientific">Sus scrofa</name>
    <name type="common">Pig</name>
    <dbReference type="NCBI Taxonomy" id="9823"/>
    <lineage>
        <taxon>Eukaryota</taxon>
        <taxon>Metazoa</taxon>
        <taxon>Chordata</taxon>
        <taxon>Craniata</taxon>
        <taxon>Vertebrata</taxon>
        <taxon>Euteleostomi</taxon>
        <taxon>Mammalia</taxon>
        <taxon>Eutheria</taxon>
        <taxon>Laurasiatheria</taxon>
        <taxon>Artiodactyla</taxon>
        <taxon>Suina</taxon>
        <taxon>Suidae</taxon>
        <taxon>Sus</taxon>
    </lineage>
</organism>
<dbReference type="GO" id="GO:0052689">
    <property type="term" value="F:carboxylic ester hydrolase activity"/>
    <property type="evidence" value="ECO:0007669"/>
    <property type="project" value="InterPro"/>
</dbReference>
<dbReference type="InterPro" id="IPR017157">
    <property type="entry name" value="Arylacetamide_deacetylase"/>
</dbReference>
<evidence type="ECO:0000256" key="3">
    <source>
        <dbReference type="PIRSR" id="PIRSR037251-1"/>
    </source>
</evidence>
<keyword evidence="2" id="KW-0378">Hydrolase</keyword>
<proteinExistence type="inferred from homology"/>
<evidence type="ECO:0000256" key="1">
    <source>
        <dbReference type="ARBA" id="ARBA00010515"/>
    </source>
</evidence>
<feature type="domain" description="Alpha/beta hydrolase fold-3" evidence="4">
    <location>
        <begin position="313"/>
        <end position="382"/>
    </location>
</feature>